<keyword evidence="2" id="KW-1133">Transmembrane helix</keyword>
<feature type="transmembrane region" description="Helical" evidence="2">
    <location>
        <begin position="220"/>
        <end position="243"/>
    </location>
</feature>
<evidence type="ECO:0000256" key="2">
    <source>
        <dbReference type="SAM" id="Phobius"/>
    </source>
</evidence>
<gene>
    <name evidence="3" type="ORF">B0T11DRAFT_90390</name>
</gene>
<protein>
    <recommendedName>
        <fullName evidence="5">Integral membrane protein</fullName>
    </recommendedName>
</protein>
<evidence type="ECO:0000313" key="3">
    <source>
        <dbReference type="EMBL" id="KAH7363023.1"/>
    </source>
</evidence>
<dbReference type="OrthoDB" id="5076719at2759"/>
<dbReference type="Proteomes" id="UP000813385">
    <property type="component" value="Unassembled WGS sequence"/>
</dbReference>
<reference evidence="3" key="1">
    <citation type="journal article" date="2021" name="Nat. Commun.">
        <title>Genetic determinants of endophytism in the Arabidopsis root mycobiome.</title>
        <authorList>
            <person name="Mesny F."/>
            <person name="Miyauchi S."/>
            <person name="Thiergart T."/>
            <person name="Pickel B."/>
            <person name="Atanasova L."/>
            <person name="Karlsson M."/>
            <person name="Huettel B."/>
            <person name="Barry K.W."/>
            <person name="Haridas S."/>
            <person name="Chen C."/>
            <person name="Bauer D."/>
            <person name="Andreopoulos W."/>
            <person name="Pangilinan J."/>
            <person name="LaButti K."/>
            <person name="Riley R."/>
            <person name="Lipzen A."/>
            <person name="Clum A."/>
            <person name="Drula E."/>
            <person name="Henrissat B."/>
            <person name="Kohler A."/>
            <person name="Grigoriev I.V."/>
            <person name="Martin F.M."/>
            <person name="Hacquard S."/>
        </authorList>
    </citation>
    <scope>NUCLEOTIDE SEQUENCE</scope>
    <source>
        <strain evidence="3">MPI-CAGE-AT-0016</strain>
    </source>
</reference>
<evidence type="ECO:0000313" key="4">
    <source>
        <dbReference type="Proteomes" id="UP000813385"/>
    </source>
</evidence>
<feature type="transmembrane region" description="Helical" evidence="2">
    <location>
        <begin position="143"/>
        <end position="167"/>
    </location>
</feature>
<comment type="caution">
    <text evidence="3">The sequence shown here is derived from an EMBL/GenBank/DDBJ whole genome shotgun (WGS) entry which is preliminary data.</text>
</comment>
<feature type="transmembrane region" description="Helical" evidence="2">
    <location>
        <begin position="60"/>
        <end position="82"/>
    </location>
</feature>
<feature type="region of interest" description="Disordered" evidence="1">
    <location>
        <begin position="293"/>
        <end position="369"/>
    </location>
</feature>
<dbReference type="AlphaFoldDB" id="A0A8K0TMC3"/>
<feature type="transmembrane region" description="Helical" evidence="2">
    <location>
        <begin position="255"/>
        <end position="276"/>
    </location>
</feature>
<dbReference type="PANTHER" id="PTHR35179">
    <property type="entry name" value="PROTEIN CBG02620"/>
    <property type="match status" value="1"/>
</dbReference>
<evidence type="ECO:0008006" key="5">
    <source>
        <dbReference type="Google" id="ProtNLM"/>
    </source>
</evidence>
<feature type="transmembrane region" description="Helical" evidence="2">
    <location>
        <begin position="188"/>
        <end position="205"/>
    </location>
</feature>
<keyword evidence="2" id="KW-0812">Transmembrane</keyword>
<feature type="transmembrane region" description="Helical" evidence="2">
    <location>
        <begin position="88"/>
        <end position="108"/>
    </location>
</feature>
<sequence>MARGFLVPPTWKFVPAPPWVREIDAIMLGFMLGFSLFTAVKAVRQTYWCWRRLHGRLTSYILMIWICLACGITQCCLSYAYYGQKIQPSFWLFFFQAVIWIAQVSTLAQSDNSRSDLTKQTTTLLLIIVNRVSLIMYSPAHAYWLKIIVTTLVTLLNISIATLWIPGALQISPGFIRALKQLDRIEKSLFTVIDASLNVLFIYLVRTKLVNPGLARYMNLFYFNIAMVIVSVSLDVAVVVMVSLRHPSAVFQFRVMSLIMKLYIEMAIAGFIAKIIRSSRHYDSPTIVEGIVEFGPGGIPPRGSGSAPRSRSWPSSNSHHADGQSPAPGEEIAPDQIFDDVETDLPDRPRRPSRLKQILSSHSEAARSV</sequence>
<keyword evidence="4" id="KW-1185">Reference proteome</keyword>
<organism evidence="3 4">
    <name type="scientific">Plectosphaerella cucumerina</name>
    <dbReference type="NCBI Taxonomy" id="40658"/>
    <lineage>
        <taxon>Eukaryota</taxon>
        <taxon>Fungi</taxon>
        <taxon>Dikarya</taxon>
        <taxon>Ascomycota</taxon>
        <taxon>Pezizomycotina</taxon>
        <taxon>Sordariomycetes</taxon>
        <taxon>Hypocreomycetidae</taxon>
        <taxon>Glomerellales</taxon>
        <taxon>Plectosphaerellaceae</taxon>
        <taxon>Plectosphaerella</taxon>
    </lineage>
</organism>
<feature type="transmembrane region" description="Helical" evidence="2">
    <location>
        <begin position="20"/>
        <end position="40"/>
    </location>
</feature>
<feature type="compositionally biased region" description="Low complexity" evidence="1">
    <location>
        <begin position="301"/>
        <end position="318"/>
    </location>
</feature>
<keyword evidence="2" id="KW-0472">Membrane</keyword>
<evidence type="ECO:0000256" key="1">
    <source>
        <dbReference type="SAM" id="MobiDB-lite"/>
    </source>
</evidence>
<dbReference type="EMBL" id="JAGPXD010000003">
    <property type="protein sequence ID" value="KAH7363023.1"/>
    <property type="molecule type" value="Genomic_DNA"/>
</dbReference>
<proteinExistence type="predicted"/>
<dbReference type="PANTHER" id="PTHR35179:SF2">
    <property type="entry name" value="START DOMAIN-CONTAINING PROTEIN"/>
    <property type="match status" value="1"/>
</dbReference>
<accession>A0A8K0TMC3</accession>
<name>A0A8K0TMC3_9PEZI</name>